<feature type="transmembrane region" description="Helical" evidence="9">
    <location>
        <begin position="152"/>
        <end position="171"/>
    </location>
</feature>
<name>A0A1I1FL20_9ACTN</name>
<dbReference type="InterPro" id="IPR020846">
    <property type="entry name" value="MFS_dom"/>
</dbReference>
<dbReference type="Pfam" id="PF07690">
    <property type="entry name" value="MFS_1"/>
    <property type="match status" value="1"/>
</dbReference>
<evidence type="ECO:0000259" key="10">
    <source>
        <dbReference type="PROSITE" id="PS50850"/>
    </source>
</evidence>
<feature type="transmembrane region" description="Helical" evidence="9">
    <location>
        <begin position="380"/>
        <end position="403"/>
    </location>
</feature>
<keyword evidence="2" id="KW-0813">Transport</keyword>
<feature type="transmembrane region" description="Helical" evidence="9">
    <location>
        <begin position="287"/>
        <end position="311"/>
    </location>
</feature>
<feature type="transmembrane region" description="Helical" evidence="9">
    <location>
        <begin position="424"/>
        <end position="442"/>
    </location>
</feature>
<feature type="transmembrane region" description="Helical" evidence="9">
    <location>
        <begin position="215"/>
        <end position="238"/>
    </location>
</feature>
<feature type="region of interest" description="Disordered" evidence="8">
    <location>
        <begin position="488"/>
        <end position="525"/>
    </location>
</feature>
<organism evidence="11 12">
    <name type="scientific">Streptomyces aidingensis</name>
    <dbReference type="NCBI Taxonomy" id="910347"/>
    <lineage>
        <taxon>Bacteria</taxon>
        <taxon>Bacillati</taxon>
        <taxon>Actinomycetota</taxon>
        <taxon>Actinomycetes</taxon>
        <taxon>Kitasatosporales</taxon>
        <taxon>Streptomycetaceae</taxon>
        <taxon>Streptomyces</taxon>
    </lineage>
</organism>
<dbReference type="NCBIfam" id="TIGR00711">
    <property type="entry name" value="efflux_EmrB"/>
    <property type="match status" value="1"/>
</dbReference>
<feature type="transmembrane region" description="Helical" evidence="9">
    <location>
        <begin position="64"/>
        <end position="82"/>
    </location>
</feature>
<dbReference type="InterPro" id="IPR004638">
    <property type="entry name" value="EmrB-like"/>
</dbReference>
<reference evidence="11" key="1">
    <citation type="submission" date="2016-10" db="EMBL/GenBank/DDBJ databases">
        <authorList>
            <person name="de Groot N.N."/>
        </authorList>
    </citation>
    <scope>NUCLEOTIDE SEQUENCE [LARGE SCALE GENOMIC DNA]</scope>
    <source>
        <strain evidence="11">CGMCC 4.5739</strain>
    </source>
</reference>
<feature type="transmembrane region" description="Helical" evidence="9">
    <location>
        <begin position="317"/>
        <end position="339"/>
    </location>
</feature>
<evidence type="ECO:0000256" key="4">
    <source>
        <dbReference type="ARBA" id="ARBA00022692"/>
    </source>
</evidence>
<dbReference type="GO" id="GO:0046677">
    <property type="term" value="P:response to antibiotic"/>
    <property type="evidence" value="ECO:0007669"/>
    <property type="project" value="UniProtKB-KW"/>
</dbReference>
<dbReference type="InterPro" id="IPR005829">
    <property type="entry name" value="Sugar_transporter_CS"/>
</dbReference>
<evidence type="ECO:0000256" key="6">
    <source>
        <dbReference type="ARBA" id="ARBA00023136"/>
    </source>
</evidence>
<dbReference type="SUPFAM" id="SSF103473">
    <property type="entry name" value="MFS general substrate transporter"/>
    <property type="match status" value="1"/>
</dbReference>
<feature type="transmembrane region" description="Helical" evidence="9">
    <location>
        <begin position="94"/>
        <end position="113"/>
    </location>
</feature>
<evidence type="ECO:0000256" key="2">
    <source>
        <dbReference type="ARBA" id="ARBA00022448"/>
    </source>
</evidence>
<dbReference type="AlphaFoldDB" id="A0A1I1FL20"/>
<keyword evidence="6 9" id="KW-0472">Membrane</keyword>
<evidence type="ECO:0000256" key="5">
    <source>
        <dbReference type="ARBA" id="ARBA00022989"/>
    </source>
</evidence>
<dbReference type="RefSeq" id="WP_093837132.1">
    <property type="nucleotide sequence ID" value="NZ_FOLM01000001.1"/>
</dbReference>
<comment type="subcellular location">
    <subcellularLocation>
        <location evidence="1">Cell membrane</location>
        <topology evidence="1">Multi-pass membrane protein</topology>
    </subcellularLocation>
</comment>
<gene>
    <name evidence="11" type="ORF">SAMN05421773_101788</name>
</gene>
<evidence type="ECO:0000256" key="9">
    <source>
        <dbReference type="SAM" id="Phobius"/>
    </source>
</evidence>
<evidence type="ECO:0000313" key="11">
    <source>
        <dbReference type="EMBL" id="SFC00199.1"/>
    </source>
</evidence>
<dbReference type="InterPro" id="IPR036259">
    <property type="entry name" value="MFS_trans_sf"/>
</dbReference>
<dbReference type="PANTHER" id="PTHR42718">
    <property type="entry name" value="MAJOR FACILITATOR SUPERFAMILY MULTIDRUG TRANSPORTER MFSC"/>
    <property type="match status" value="1"/>
</dbReference>
<feature type="transmembrane region" description="Helical" evidence="9">
    <location>
        <begin position="183"/>
        <end position="203"/>
    </location>
</feature>
<feature type="domain" description="Major facilitator superfamily (MFS) profile" evidence="10">
    <location>
        <begin position="28"/>
        <end position="484"/>
    </location>
</feature>
<feature type="transmembrane region" description="Helical" evidence="9">
    <location>
        <begin position="462"/>
        <end position="481"/>
    </location>
</feature>
<accession>A0A1I1FL20</accession>
<keyword evidence="5 9" id="KW-1133">Transmembrane helix</keyword>
<sequence>MTSDAVRAGSRRAEGEERFLATRRGVLTLILLCTVQFLDILDSSIVNVALPSIQRELDFSQQNLQWVLSGYVLTYGGFLLLGGRLADLLGRRRVLVAGVVTFALASLAGGLAQSPEVLVAARLVQGVGAALMAPAGLSILTTSFKEGRDRNTALGVWGAVSGLAAAAGVFFGGLLSETLDWRWVFWVNLPVCAVVLVAVFRLVGGERPERAAARLRNFDSLGAALATGGMLLAVYALVEAPDRGWGTARTIGGLTTAVLLLAAFVINERRTRNPLAPLSIFRIKGLAAADVTLLMGFAGFFSMFFFLTLYMQNVLGWSALTSGAAYLPVTAGIAIAAGVSSRLFTRTGTRPVIVAGSLTGAAGVLYLSRIPVDGSYPVDLLPGLLVMSVGLGAVFVAVTTAANAGVPADKAGLAAGLLNTSQQLGAALGLAIFSALATARTNDLFREGLAAPEALTGGYRRALLASGVFLVAAAVIALRAANARGEALPQDGAAPAGGNGGRVRSGAPSEYTPAGSGTPVGPTAG</sequence>
<feature type="transmembrane region" description="Helical" evidence="9">
    <location>
        <begin position="351"/>
        <end position="368"/>
    </location>
</feature>
<feature type="transmembrane region" description="Helical" evidence="9">
    <location>
        <begin position="21"/>
        <end position="38"/>
    </location>
</feature>
<dbReference type="Proteomes" id="UP000199207">
    <property type="component" value="Unassembled WGS sequence"/>
</dbReference>
<keyword evidence="12" id="KW-1185">Reference proteome</keyword>
<dbReference type="InterPro" id="IPR011701">
    <property type="entry name" value="MFS"/>
</dbReference>
<keyword evidence="3" id="KW-1003">Cell membrane</keyword>
<keyword evidence="7" id="KW-0046">Antibiotic resistance</keyword>
<dbReference type="STRING" id="910347.SAMN05421773_101788"/>
<dbReference type="PROSITE" id="PS00216">
    <property type="entry name" value="SUGAR_TRANSPORT_1"/>
    <property type="match status" value="1"/>
</dbReference>
<keyword evidence="4 9" id="KW-0812">Transmembrane</keyword>
<feature type="transmembrane region" description="Helical" evidence="9">
    <location>
        <begin position="119"/>
        <end position="140"/>
    </location>
</feature>
<proteinExistence type="predicted"/>
<dbReference type="OrthoDB" id="4325372at2"/>
<dbReference type="PROSITE" id="PS50850">
    <property type="entry name" value="MFS"/>
    <property type="match status" value="1"/>
</dbReference>
<dbReference type="PRINTS" id="PR01036">
    <property type="entry name" value="TCRTETB"/>
</dbReference>
<dbReference type="Gene3D" id="1.20.1250.20">
    <property type="entry name" value="MFS general substrate transporter like domains"/>
    <property type="match status" value="1"/>
</dbReference>
<evidence type="ECO:0000256" key="3">
    <source>
        <dbReference type="ARBA" id="ARBA00022475"/>
    </source>
</evidence>
<dbReference type="CDD" id="cd17321">
    <property type="entry name" value="MFS_MMR_MDR_like"/>
    <property type="match status" value="1"/>
</dbReference>
<evidence type="ECO:0000256" key="7">
    <source>
        <dbReference type="ARBA" id="ARBA00023251"/>
    </source>
</evidence>
<dbReference type="EMBL" id="FOLM01000001">
    <property type="protein sequence ID" value="SFC00199.1"/>
    <property type="molecule type" value="Genomic_DNA"/>
</dbReference>
<evidence type="ECO:0000256" key="8">
    <source>
        <dbReference type="SAM" id="MobiDB-lite"/>
    </source>
</evidence>
<evidence type="ECO:0000313" key="12">
    <source>
        <dbReference type="Proteomes" id="UP000199207"/>
    </source>
</evidence>
<evidence type="ECO:0000256" key="1">
    <source>
        <dbReference type="ARBA" id="ARBA00004651"/>
    </source>
</evidence>
<dbReference type="Gene3D" id="1.20.1720.10">
    <property type="entry name" value="Multidrug resistance protein D"/>
    <property type="match status" value="1"/>
</dbReference>
<feature type="transmembrane region" description="Helical" evidence="9">
    <location>
        <begin position="244"/>
        <end position="266"/>
    </location>
</feature>
<dbReference type="GO" id="GO:0022857">
    <property type="term" value="F:transmembrane transporter activity"/>
    <property type="evidence" value="ECO:0007669"/>
    <property type="project" value="InterPro"/>
</dbReference>
<protein>
    <submittedName>
        <fullName evidence="11">Drug resistance transporter, EmrB/QacA subfamily</fullName>
    </submittedName>
</protein>
<dbReference type="GO" id="GO:0005886">
    <property type="term" value="C:plasma membrane"/>
    <property type="evidence" value="ECO:0007669"/>
    <property type="project" value="UniProtKB-SubCell"/>
</dbReference>
<dbReference type="PANTHER" id="PTHR42718:SF46">
    <property type="entry name" value="BLR6921 PROTEIN"/>
    <property type="match status" value="1"/>
</dbReference>